<proteinExistence type="inferred from homology"/>
<dbReference type="AlphaFoldDB" id="X5M9F1"/>
<comment type="similarity">
    <text evidence="4">Belongs to the helicase family. DinG subfamily.</text>
</comment>
<dbReference type="InterPro" id="IPR006555">
    <property type="entry name" value="ATP-dep_Helicase_C"/>
</dbReference>
<name>X5M9F1_9HYPH</name>
<evidence type="ECO:0000256" key="4">
    <source>
        <dbReference type="ARBA" id="ARBA00038058"/>
    </source>
</evidence>
<evidence type="ECO:0000256" key="2">
    <source>
        <dbReference type="ARBA" id="ARBA00022801"/>
    </source>
</evidence>
<dbReference type="HOGENOM" id="CLU_337348_0_0_5"/>
<dbReference type="InterPro" id="IPR045028">
    <property type="entry name" value="DinG/Rad3-like"/>
</dbReference>
<keyword evidence="2" id="KW-0378">Hydrolase</keyword>
<accession>X5M9F1</accession>
<protein>
    <submittedName>
        <fullName evidence="6">DinG family ATP-dependent helicase YoaA</fullName>
    </submittedName>
</protein>
<keyword evidence="1" id="KW-0547">Nucleotide-binding</keyword>
<dbReference type="KEGG" id="pect:BN1012_Phect1940"/>
<gene>
    <name evidence="6" type="ORF">BN1012_Phect1940</name>
</gene>
<dbReference type="Gene3D" id="3.40.50.300">
    <property type="entry name" value="P-loop containing nucleotide triphosphate hydrolases"/>
    <property type="match status" value="2"/>
</dbReference>
<keyword evidence="3" id="KW-0067">ATP-binding</keyword>
<evidence type="ECO:0000256" key="3">
    <source>
        <dbReference type="ARBA" id="ARBA00022840"/>
    </source>
</evidence>
<dbReference type="PATRIC" id="fig|1458461.3.peg.1946"/>
<dbReference type="PANTHER" id="PTHR11472:SF34">
    <property type="entry name" value="REGULATOR OF TELOMERE ELONGATION HELICASE 1"/>
    <property type="match status" value="1"/>
</dbReference>
<dbReference type="PROSITE" id="PS51193">
    <property type="entry name" value="HELICASE_ATP_BIND_2"/>
    <property type="match status" value="1"/>
</dbReference>
<dbReference type="GO" id="GO:0016818">
    <property type="term" value="F:hydrolase activity, acting on acid anhydrides, in phosphorus-containing anhydrides"/>
    <property type="evidence" value="ECO:0007669"/>
    <property type="project" value="InterPro"/>
</dbReference>
<dbReference type="STRING" id="1458461.BN1012_Phect1940"/>
<dbReference type="GO" id="GO:0003678">
    <property type="term" value="F:DNA helicase activity"/>
    <property type="evidence" value="ECO:0007669"/>
    <property type="project" value="TreeGrafter"/>
</dbReference>
<evidence type="ECO:0000313" key="6">
    <source>
        <dbReference type="EMBL" id="CDO60153.1"/>
    </source>
</evidence>
<dbReference type="GO" id="GO:0006139">
    <property type="term" value="P:nucleobase-containing compound metabolic process"/>
    <property type="evidence" value="ECO:0007669"/>
    <property type="project" value="InterPro"/>
</dbReference>
<evidence type="ECO:0000259" key="5">
    <source>
        <dbReference type="PROSITE" id="PS51193"/>
    </source>
</evidence>
<dbReference type="Proteomes" id="UP000032160">
    <property type="component" value="Chromosome I"/>
</dbReference>
<dbReference type="SMART" id="SM00491">
    <property type="entry name" value="HELICc2"/>
    <property type="match status" value="1"/>
</dbReference>
<dbReference type="InterPro" id="IPR014013">
    <property type="entry name" value="Helic_SF1/SF2_ATP-bd_DinG/Rad3"/>
</dbReference>
<keyword evidence="7" id="KW-1185">Reference proteome</keyword>
<dbReference type="Pfam" id="PF13307">
    <property type="entry name" value="Helicase_C_2"/>
    <property type="match status" value="1"/>
</dbReference>
<sequence>MMQAPMSNSSDSSLPPTGSSAIQRRVMVPDASALVATPRGSIVLTTEGEIVELTKAQTAERLKREPHLIVHTRFTARRFGVRLGDMAQSFDALELFGFVYPAQFCTPTPLGLARTLSLVDPAHTPEPEELAVELLTAARTLAQTLADQDYPGRDQAAALARTMDKAGWAWGPVVTAALGAPRSYADTGWLTGLEAWKKLPEWEETAARGKPGNRPVAPEEAGGRLRQLVGAGAEDRQGQKDYASAASRAFLPREPGEPHLVLAEAGTGTGKTLGYIAPASLWAERNDAPVWLSTYTKNLQRQLDQELTKLYPDPEQKSSKVVLRKGRENYLCLLNFEEGAGRAAAGVAAPGAPGNPSLIPLGLIARWIRATRDGDMLGGDFPSWLVPGAARAGNEGGIGLTDRRGECVYSACPHYKTCFIERATRKSRNADIVVANHALVLTQAANAHIPDASGELVLSENTQRVVFDEGHHVFDAADGAFSVVLSGFETAELRRWIRGSEARRSRRTRGLRERVGDLIEDIDEGPKLLDEAESAARVLAGPGWQTRIQTEAANTPAEQFLAQVRLQVLTRNTNDTTPFSLETQVSPPIEDLPATASRLSNGLGELARPLRAIAGLLSKRLQEEGDSLEPATRMRIEAAYGAIIRRTGGLIPSWMAMLQGIGREPDEGFVEWFELERSDGRERDIAMRRHWLDPTIPLAEVVLDRAQGVLVTSATLRDEPVLQTAPVEDVLDPFSGASRDIHDMPDMSAGPTMAEPPEDEMHWASAEVRTGAMHLAAPAIRASFPSPFDYANQVRVFAVHELGRARLDVLAGAYRTLFEASGGGALGIFTAIARLRAVHERLQPALAAKGLNLYAQHVDAMDVGTLVDIFKSERDSCLLGTDAVRDGVDVPGDALRMLVFDRVPWPRPDILHKARRSAFGGGRYDDMIARLRLRQAFGRLIRSADDRGVFTILAPLPSKLLGALPKGVVVERVGLAEAAQASADFLNQ</sequence>
<dbReference type="GO" id="GO:0003676">
    <property type="term" value="F:nucleic acid binding"/>
    <property type="evidence" value="ECO:0007669"/>
    <property type="project" value="InterPro"/>
</dbReference>
<dbReference type="GO" id="GO:0005524">
    <property type="term" value="F:ATP binding"/>
    <property type="evidence" value="ECO:0007669"/>
    <property type="project" value="UniProtKB-KW"/>
</dbReference>
<organism evidence="6 7">
    <name type="scientific">Candidatus Phaeomarinibacter ectocarpi</name>
    <dbReference type="NCBI Taxonomy" id="1458461"/>
    <lineage>
        <taxon>Bacteria</taxon>
        <taxon>Pseudomonadati</taxon>
        <taxon>Pseudomonadota</taxon>
        <taxon>Alphaproteobacteria</taxon>
        <taxon>Hyphomicrobiales</taxon>
        <taxon>Parvibaculaceae</taxon>
        <taxon>Candidatus Phaeomarinibacter</taxon>
    </lineage>
</organism>
<feature type="domain" description="Helicase ATP-binding" evidence="5">
    <location>
        <begin position="225"/>
        <end position="531"/>
    </location>
</feature>
<keyword evidence="6" id="KW-0347">Helicase</keyword>
<dbReference type="EMBL" id="HG966617">
    <property type="protein sequence ID" value="CDO60153.1"/>
    <property type="molecule type" value="Genomic_DNA"/>
</dbReference>
<dbReference type="InterPro" id="IPR027417">
    <property type="entry name" value="P-loop_NTPase"/>
</dbReference>
<evidence type="ECO:0000256" key="1">
    <source>
        <dbReference type="ARBA" id="ARBA00022741"/>
    </source>
</evidence>
<dbReference type="PANTHER" id="PTHR11472">
    <property type="entry name" value="DNA REPAIR DEAD HELICASE RAD3/XP-D SUBFAMILY MEMBER"/>
    <property type="match status" value="1"/>
</dbReference>
<evidence type="ECO:0000313" key="7">
    <source>
        <dbReference type="Proteomes" id="UP000032160"/>
    </source>
</evidence>
<reference evidence="6 7" key="1">
    <citation type="journal article" date="2014" name="Front. Genet.">
        <title>Genome and metabolic network of "Candidatus Phaeomarinobacter ectocarpi" Ec32, a new candidate genus of Alphaproteobacteria frequently associated with brown algae.</title>
        <authorList>
            <person name="Dittami S.M."/>
            <person name="Barbeyron T."/>
            <person name="Boyen C."/>
            <person name="Cambefort J."/>
            <person name="Collet G."/>
            <person name="Delage L."/>
            <person name="Gobet A."/>
            <person name="Groisillier A."/>
            <person name="Leblanc C."/>
            <person name="Michel G."/>
            <person name="Scornet D."/>
            <person name="Siegel A."/>
            <person name="Tapia J.E."/>
            <person name="Tonon T."/>
        </authorList>
    </citation>
    <scope>NUCLEOTIDE SEQUENCE [LARGE SCALE GENOMIC DNA]</scope>
    <source>
        <strain evidence="6 7">Ec32</strain>
    </source>
</reference>
<dbReference type="SUPFAM" id="SSF52540">
    <property type="entry name" value="P-loop containing nucleoside triphosphate hydrolases"/>
    <property type="match status" value="1"/>
</dbReference>